<dbReference type="Pfam" id="PF00561">
    <property type="entry name" value="Abhydrolase_1"/>
    <property type="match status" value="1"/>
</dbReference>
<dbReference type="EMBL" id="QFVR01000001">
    <property type="protein sequence ID" value="PWI26970.1"/>
    <property type="molecule type" value="Genomic_DNA"/>
</dbReference>
<dbReference type="InterPro" id="IPR029058">
    <property type="entry name" value="AB_hydrolase_fold"/>
</dbReference>
<accession>A0A2U3AQY5</accession>
<dbReference type="Gene3D" id="3.40.50.1820">
    <property type="entry name" value="alpha/beta hydrolase"/>
    <property type="match status" value="1"/>
</dbReference>
<gene>
    <name evidence="2" type="ORF">DEX24_01335</name>
</gene>
<reference evidence="2 3" key="1">
    <citation type="submission" date="2018-05" db="EMBL/GenBank/DDBJ databases">
        <title>Kurthia sibirica genome sequence.</title>
        <authorList>
            <person name="Maclea K.S."/>
            <person name="Goen A.E."/>
        </authorList>
    </citation>
    <scope>NUCLEOTIDE SEQUENCE [LARGE SCALE GENOMIC DNA]</scope>
    <source>
        <strain evidence="2 3">ATCC 49154</strain>
    </source>
</reference>
<keyword evidence="3" id="KW-1185">Reference proteome</keyword>
<keyword evidence="2" id="KW-0378">Hydrolase</keyword>
<dbReference type="Proteomes" id="UP000245938">
    <property type="component" value="Unassembled WGS sequence"/>
</dbReference>
<dbReference type="GO" id="GO:0016787">
    <property type="term" value="F:hydrolase activity"/>
    <property type="evidence" value="ECO:0007669"/>
    <property type="project" value="UniProtKB-KW"/>
</dbReference>
<dbReference type="InterPro" id="IPR000073">
    <property type="entry name" value="AB_hydrolase_1"/>
</dbReference>
<comment type="caution">
    <text evidence="2">The sequence shown here is derived from an EMBL/GenBank/DDBJ whole genome shotgun (WGS) entry which is preliminary data.</text>
</comment>
<protein>
    <submittedName>
        <fullName evidence="2">Alpha/beta hydrolase</fullName>
    </submittedName>
</protein>
<dbReference type="OrthoDB" id="252464at2"/>
<dbReference type="SUPFAM" id="SSF53474">
    <property type="entry name" value="alpha/beta-Hydrolases"/>
    <property type="match status" value="1"/>
</dbReference>
<dbReference type="PRINTS" id="PR00111">
    <property type="entry name" value="ABHYDROLASE"/>
</dbReference>
<proteinExistence type="predicted"/>
<name>A0A2U3AQY5_9BACL</name>
<evidence type="ECO:0000313" key="2">
    <source>
        <dbReference type="EMBL" id="PWI26970.1"/>
    </source>
</evidence>
<dbReference type="InterPro" id="IPR050266">
    <property type="entry name" value="AB_hydrolase_sf"/>
</dbReference>
<dbReference type="PANTHER" id="PTHR43798">
    <property type="entry name" value="MONOACYLGLYCEROL LIPASE"/>
    <property type="match status" value="1"/>
</dbReference>
<sequence>MLAYKRKGQGQPLVFIHGFLSGGQSFQFVADDLSAHYDVIVVDLPGIGRSVMEKTQYTIEQYAEQIEELLQSMGVYKAIWIGHSMGGYIALAAAQQKIAHMKQLVLLFSGVGADSEEAKKKRQSQQQEIAEQGTEAFVDRMINNFFPPNSPQEAIEFMRNVAKDATADGMDNELWAMQHRVDQQQFINTTTLPIAIIEGANDDIMPKINTTNQSIQRIEVPTGHFGMAENPQAVAAALKKVFIT</sequence>
<dbReference type="RefSeq" id="WP_109304593.1">
    <property type="nucleotide sequence ID" value="NZ_BJUF01000001.1"/>
</dbReference>
<evidence type="ECO:0000313" key="3">
    <source>
        <dbReference type="Proteomes" id="UP000245938"/>
    </source>
</evidence>
<dbReference type="AlphaFoldDB" id="A0A2U3AQY5"/>
<dbReference type="PANTHER" id="PTHR43798:SF33">
    <property type="entry name" value="HYDROLASE, PUTATIVE (AFU_ORTHOLOGUE AFUA_2G14860)-RELATED"/>
    <property type="match status" value="1"/>
</dbReference>
<organism evidence="2 3">
    <name type="scientific">Kurthia sibirica</name>
    <dbReference type="NCBI Taxonomy" id="202750"/>
    <lineage>
        <taxon>Bacteria</taxon>
        <taxon>Bacillati</taxon>
        <taxon>Bacillota</taxon>
        <taxon>Bacilli</taxon>
        <taxon>Bacillales</taxon>
        <taxon>Caryophanaceae</taxon>
        <taxon>Kurthia</taxon>
    </lineage>
</organism>
<feature type="domain" description="AB hydrolase-1" evidence="1">
    <location>
        <begin position="12"/>
        <end position="131"/>
    </location>
</feature>
<evidence type="ECO:0000259" key="1">
    <source>
        <dbReference type="Pfam" id="PF00561"/>
    </source>
</evidence>
<dbReference type="GO" id="GO:0016020">
    <property type="term" value="C:membrane"/>
    <property type="evidence" value="ECO:0007669"/>
    <property type="project" value="TreeGrafter"/>
</dbReference>